<proteinExistence type="predicted"/>
<evidence type="ECO:0000313" key="4">
    <source>
        <dbReference type="EMBL" id="QOP40514.1"/>
    </source>
</evidence>
<dbReference type="CDD" id="cd06223">
    <property type="entry name" value="PRTases_typeI"/>
    <property type="match status" value="1"/>
</dbReference>
<feature type="domain" description="Phosphoribosyltransferase" evidence="3">
    <location>
        <begin position="21"/>
        <end position="151"/>
    </location>
</feature>
<dbReference type="Proteomes" id="UP000593910">
    <property type="component" value="Chromosome"/>
</dbReference>
<keyword evidence="1 4" id="KW-0328">Glycosyltransferase</keyword>
<reference evidence="4 5" key="1">
    <citation type="submission" date="2019-06" db="EMBL/GenBank/DDBJ databases">
        <title>Sulfurimonas gotlandica sp. nov., a chemoautotrophic and psychrotolerant epsilonproteobacterium isolated from a pelagic redoxcline, and an emended description of the genus Sulfurimonas.</title>
        <authorList>
            <person name="Wang S."/>
            <person name="Jiang L."/>
            <person name="Shao Z."/>
        </authorList>
    </citation>
    <scope>NUCLEOTIDE SEQUENCE [LARGE SCALE GENOMIC DNA]</scope>
    <source>
        <strain evidence="4 5">B2</strain>
    </source>
</reference>
<dbReference type="GO" id="GO:0016757">
    <property type="term" value="F:glycosyltransferase activity"/>
    <property type="evidence" value="ECO:0007669"/>
    <property type="project" value="UniProtKB-KW"/>
</dbReference>
<dbReference type="InterPro" id="IPR029057">
    <property type="entry name" value="PRTase-like"/>
</dbReference>
<gene>
    <name evidence="4" type="ORF">FJR03_01655</name>
</gene>
<keyword evidence="2 4" id="KW-0808">Transferase</keyword>
<evidence type="ECO:0000259" key="3">
    <source>
        <dbReference type="Pfam" id="PF00156"/>
    </source>
</evidence>
<dbReference type="EMBL" id="CP041165">
    <property type="protein sequence ID" value="QOP40514.1"/>
    <property type="molecule type" value="Genomic_DNA"/>
</dbReference>
<dbReference type="PANTHER" id="PTHR43363">
    <property type="entry name" value="HYPOXANTHINE PHOSPHORIBOSYLTRANSFERASE"/>
    <property type="match status" value="1"/>
</dbReference>
<dbReference type="InterPro" id="IPR000836">
    <property type="entry name" value="PRTase_dom"/>
</dbReference>
<dbReference type="Gene3D" id="3.40.50.2020">
    <property type="match status" value="1"/>
</dbReference>
<accession>A0A7M1ASX3</accession>
<dbReference type="KEGG" id="smax:FJR03_01655"/>
<dbReference type="AlphaFoldDB" id="A0A7M1ASX3"/>
<name>A0A7M1ASX3_9BACT</name>
<keyword evidence="5" id="KW-1185">Reference proteome</keyword>
<sequence length="155" mass="18383">MIYRNILKHYYTYEEFRTDTKALLKQVETQKPDGIVAISRGGLTLGHCIAEGLDLRDVQTIRTELYDDTTKRDAIKLFGECKFGEHKKVLVLDDISDSGETLKFVMEYLQKNFEHIEFISATLFYKHTSKYEPTFWIKEAKMWIDFFWEADYRAE</sequence>
<dbReference type="PANTHER" id="PTHR43363:SF1">
    <property type="entry name" value="HYPOXANTHINE-GUANINE PHOSPHORIBOSYLTRANSFERASE"/>
    <property type="match status" value="1"/>
</dbReference>
<dbReference type="Pfam" id="PF00156">
    <property type="entry name" value="Pribosyltran"/>
    <property type="match status" value="1"/>
</dbReference>
<dbReference type="SUPFAM" id="SSF53271">
    <property type="entry name" value="PRTase-like"/>
    <property type="match status" value="1"/>
</dbReference>
<organism evidence="4 5">
    <name type="scientific">Sulfurimonas marina</name>
    <dbReference type="NCBI Taxonomy" id="2590551"/>
    <lineage>
        <taxon>Bacteria</taxon>
        <taxon>Pseudomonadati</taxon>
        <taxon>Campylobacterota</taxon>
        <taxon>Epsilonproteobacteria</taxon>
        <taxon>Campylobacterales</taxon>
        <taxon>Sulfurimonadaceae</taxon>
        <taxon>Sulfurimonas</taxon>
    </lineage>
</organism>
<protein>
    <submittedName>
        <fullName evidence="4">Phosphoribosyltransferase</fullName>
    </submittedName>
</protein>
<evidence type="ECO:0000256" key="1">
    <source>
        <dbReference type="ARBA" id="ARBA00022676"/>
    </source>
</evidence>
<evidence type="ECO:0000313" key="5">
    <source>
        <dbReference type="Proteomes" id="UP000593910"/>
    </source>
</evidence>
<evidence type="ECO:0000256" key="2">
    <source>
        <dbReference type="ARBA" id="ARBA00022679"/>
    </source>
</evidence>